<dbReference type="Proteomes" id="UP000226396">
    <property type="component" value="Segment"/>
</dbReference>
<organism evidence="1 2">
    <name type="scientific">Agrobacterium phage Atu_ph04</name>
    <dbReference type="NCBI Taxonomy" id="2024263"/>
    <lineage>
        <taxon>Viruses</taxon>
        <taxon>Duplodnaviria</taxon>
        <taxon>Heunggongvirae</taxon>
        <taxon>Uroviricota</taxon>
        <taxon>Caudoviricetes</taxon>
        <taxon>Pootjesviridae</taxon>
        <taxon>Rollinsvirus</taxon>
        <taxon>Rollinsvirus ph04</taxon>
    </lineage>
</organism>
<dbReference type="RefSeq" id="YP_010662985.1">
    <property type="nucleotide sequence ID" value="NC_070890.1"/>
</dbReference>
<dbReference type="InterPro" id="IPR038553">
    <property type="entry name" value="T4-gp15_tss_sf"/>
</dbReference>
<accession>A0A223W079</accession>
<dbReference type="GeneID" id="77939002"/>
<dbReference type="EMBL" id="MF403007">
    <property type="protein sequence ID" value="ASV44686.2"/>
    <property type="molecule type" value="Genomic_DNA"/>
</dbReference>
<proteinExistence type="predicted"/>
<dbReference type="InterPro" id="IPR031997">
    <property type="entry name" value="T4-gp15_tss"/>
</dbReference>
<reference evidence="1 2" key="1">
    <citation type="submission" date="2017-06" db="EMBL/GenBank/DDBJ databases">
        <authorList>
            <person name="Kim H.J."/>
            <person name="Triplett B.A."/>
        </authorList>
    </citation>
    <scope>NUCLEOTIDE SEQUENCE [LARGE SCALE GENOMIC DNA]</scope>
</reference>
<name>A0A223W079_9CAUD</name>
<protein>
    <submittedName>
        <fullName evidence="1">Tail assembly protein</fullName>
    </submittedName>
</protein>
<keyword evidence="2" id="KW-1185">Reference proteome</keyword>
<evidence type="ECO:0000313" key="1">
    <source>
        <dbReference type="EMBL" id="ASV44686.2"/>
    </source>
</evidence>
<dbReference type="KEGG" id="vg:77939002"/>
<dbReference type="Pfam" id="PF16724">
    <property type="entry name" value="T4-gp15_tss"/>
    <property type="match status" value="1"/>
</dbReference>
<evidence type="ECO:0000313" key="2">
    <source>
        <dbReference type="Proteomes" id="UP000226396"/>
    </source>
</evidence>
<dbReference type="Gene3D" id="3.30.2000.40">
    <property type="entry name" value="Myoviridae tail sheath stabiliser"/>
    <property type="match status" value="1"/>
</dbReference>
<sequence length="293" mass="33907">MDQAMKKRRYFSHGHIRSLVTVFGMLFNKIYVARYSDDGSSIDSLIHVPITFLPRSRVYKYDPTWAKEIPKNQQDYLKKYYSVFPRMAFDFEGITYDSSRQLGRNRKHKSGRQYGYVSAPYNVDFTLTIASRDSFFALQILEQIIPYFKPGITIAVKHEVFDGESKDVIVDIGPIRKEDTFANGDSERLVIYTIEFTMKADFWPYVVGADLEVGKFVGCGGKIDYPIDPNWPDDDEGEDDDEFIEKVVIDLHHLDVYDGNWPVIERQTIFEQDGKIVSVSDDDPQYPIPEDKV</sequence>